<proteinExistence type="inferred from homology"/>
<dbReference type="Pfam" id="PF13662">
    <property type="entry name" value="Toprim_4"/>
    <property type="match status" value="1"/>
</dbReference>
<dbReference type="PROSITE" id="PS01300">
    <property type="entry name" value="RECR"/>
    <property type="match status" value="1"/>
</dbReference>
<dbReference type="InterPro" id="IPR034137">
    <property type="entry name" value="TOPRIM_RecR"/>
</dbReference>
<dbReference type="PATRIC" id="fig|999432.5.peg.340"/>
<dbReference type="EMBL" id="AGDV01000001">
    <property type="protein sequence ID" value="EMB36138.1"/>
    <property type="molecule type" value="Genomic_DNA"/>
</dbReference>
<keyword evidence="1 7" id="KW-0479">Metal-binding</keyword>
<dbReference type="NCBIfam" id="TIGR00615">
    <property type="entry name" value="recR"/>
    <property type="match status" value="1"/>
</dbReference>
<dbReference type="Pfam" id="PF21176">
    <property type="entry name" value="RecR_HhH"/>
    <property type="match status" value="1"/>
</dbReference>
<dbReference type="InterPro" id="IPR000093">
    <property type="entry name" value="DNA_Rcmb_RecR"/>
</dbReference>
<dbReference type="Pfam" id="PF02132">
    <property type="entry name" value="RecR_ZnF"/>
    <property type="match status" value="1"/>
</dbReference>
<name>A0A0E2EKN5_TREDN</name>
<dbReference type="Gene3D" id="6.10.250.240">
    <property type="match status" value="1"/>
</dbReference>
<dbReference type="Gene3D" id="3.40.1360.10">
    <property type="match status" value="1"/>
</dbReference>
<dbReference type="InterPro" id="IPR006171">
    <property type="entry name" value="TOPRIM_dom"/>
</dbReference>
<dbReference type="AlphaFoldDB" id="A0A0E2EKN5"/>
<protein>
    <recommendedName>
        <fullName evidence="7">Recombination protein RecR</fullName>
    </recommendedName>
</protein>
<dbReference type="HAMAP" id="MF_00017">
    <property type="entry name" value="RecR"/>
    <property type="match status" value="1"/>
</dbReference>
<dbReference type="GO" id="GO:0008270">
    <property type="term" value="F:zinc ion binding"/>
    <property type="evidence" value="ECO:0007669"/>
    <property type="project" value="UniProtKB-KW"/>
</dbReference>
<feature type="zinc finger region" description="C4-type" evidence="7">
    <location>
        <begin position="54"/>
        <end position="69"/>
    </location>
</feature>
<dbReference type="InterPro" id="IPR015967">
    <property type="entry name" value="Rcmb_RecR_Znf"/>
</dbReference>
<gene>
    <name evidence="7" type="primary">recR</name>
    <name evidence="9" type="ORF">HMPREF9726_00330</name>
</gene>
<evidence type="ECO:0000256" key="1">
    <source>
        <dbReference type="ARBA" id="ARBA00022723"/>
    </source>
</evidence>
<comment type="function">
    <text evidence="7">May play a role in DNA repair. It seems to be involved in an RecBC-independent recombinational process of DNA repair. It may act with RecF and RecO.</text>
</comment>
<accession>A0A0E2EKN5</accession>
<comment type="caution">
    <text evidence="9">The sequence shown here is derived from an EMBL/GenBank/DDBJ whole genome shotgun (WGS) entry which is preliminary data.</text>
</comment>
<dbReference type="PANTHER" id="PTHR30446:SF0">
    <property type="entry name" value="RECOMBINATION PROTEIN RECR"/>
    <property type="match status" value="1"/>
</dbReference>
<keyword evidence="6 7" id="KW-0234">DNA repair</keyword>
<keyword evidence="2 7" id="KW-0227">DNA damage</keyword>
<sequence>MNAIDSVIDSFSRLPGIGHKSAARIAYHLLKQGPADALRLAEAVSTLHEKIHPCTICGSYTEDEICSICADETRDRATICVVGFPQDVNTISSIPEYRGLFHVLGGLIAPLEGIGPDQLHISELIRRIHEGGITEVILATNPTIEGDTTALYIQKILQDLPVNITRLASGLPVGGDLEYADRLTLARSLNGRIKF</sequence>
<reference evidence="9" key="1">
    <citation type="submission" date="2012-01" db="EMBL/GenBank/DDBJ databases">
        <title>The Genome Sequence of Treponema denticola H-22.</title>
        <authorList>
            <consortium name="The Broad Institute Genome Sequencing Platform"/>
            <person name="Earl A."/>
            <person name="Ward D."/>
            <person name="Feldgarden M."/>
            <person name="Gevers D."/>
            <person name="Blanton J.M."/>
            <person name="Fenno C.J."/>
            <person name="Baranova O.V."/>
            <person name="Mathney J."/>
            <person name="Dewhirst F.E."/>
            <person name="Izard J."/>
            <person name="Young S.K."/>
            <person name="Zeng Q."/>
            <person name="Gargeya S."/>
            <person name="Fitzgerald M."/>
            <person name="Haas B."/>
            <person name="Abouelleil A."/>
            <person name="Alvarado L."/>
            <person name="Arachchi H.M."/>
            <person name="Berlin A."/>
            <person name="Chapman S.B."/>
            <person name="Gearin G."/>
            <person name="Goldberg J."/>
            <person name="Griggs A."/>
            <person name="Gujja S."/>
            <person name="Hansen M."/>
            <person name="Heiman D."/>
            <person name="Howarth C."/>
            <person name="Larimer J."/>
            <person name="Lui A."/>
            <person name="MacDonald P.J.P."/>
            <person name="McCowen C."/>
            <person name="Montmayeur A."/>
            <person name="Murphy C."/>
            <person name="Neiman D."/>
            <person name="Pearson M."/>
            <person name="Priest M."/>
            <person name="Roberts A."/>
            <person name="Saif S."/>
            <person name="Shea T."/>
            <person name="Sisk P."/>
            <person name="Stolte C."/>
            <person name="Sykes S."/>
            <person name="Wortman J."/>
            <person name="Nusbaum C."/>
            <person name="Birren B."/>
        </authorList>
    </citation>
    <scope>NUCLEOTIDE SEQUENCE [LARGE SCALE GENOMIC DNA]</scope>
    <source>
        <strain evidence="9">H-22</strain>
    </source>
</reference>
<evidence type="ECO:0000259" key="8">
    <source>
        <dbReference type="PROSITE" id="PS50880"/>
    </source>
</evidence>
<organism evidence="9">
    <name type="scientific">Treponema denticola H-22</name>
    <dbReference type="NCBI Taxonomy" id="999432"/>
    <lineage>
        <taxon>Bacteria</taxon>
        <taxon>Pseudomonadati</taxon>
        <taxon>Spirochaetota</taxon>
        <taxon>Spirochaetia</taxon>
        <taxon>Spirochaetales</taxon>
        <taxon>Treponemataceae</taxon>
        <taxon>Treponema</taxon>
    </lineage>
</organism>
<evidence type="ECO:0000256" key="6">
    <source>
        <dbReference type="ARBA" id="ARBA00023204"/>
    </source>
</evidence>
<feature type="domain" description="Toprim" evidence="8">
    <location>
        <begin position="77"/>
        <end position="172"/>
    </location>
</feature>
<dbReference type="PANTHER" id="PTHR30446">
    <property type="entry name" value="RECOMBINATION PROTEIN RECR"/>
    <property type="match status" value="1"/>
</dbReference>
<dbReference type="GO" id="GO:0006281">
    <property type="term" value="P:DNA repair"/>
    <property type="evidence" value="ECO:0007669"/>
    <property type="project" value="UniProtKB-UniRule"/>
</dbReference>
<evidence type="ECO:0000256" key="5">
    <source>
        <dbReference type="ARBA" id="ARBA00023172"/>
    </source>
</evidence>
<dbReference type="SUPFAM" id="SSF111304">
    <property type="entry name" value="Recombination protein RecR"/>
    <property type="match status" value="1"/>
</dbReference>
<dbReference type="RefSeq" id="WP_002678237.1">
    <property type="nucleotide sequence ID" value="NZ_CM001795.1"/>
</dbReference>
<dbReference type="SMART" id="SM00493">
    <property type="entry name" value="TOPRIM"/>
    <property type="match status" value="1"/>
</dbReference>
<dbReference type="Pfam" id="PF21175">
    <property type="entry name" value="RecR_C"/>
    <property type="match status" value="1"/>
</dbReference>
<dbReference type="Gene3D" id="1.10.8.420">
    <property type="entry name" value="RecR Domain 1"/>
    <property type="match status" value="1"/>
</dbReference>
<dbReference type="CDD" id="cd01025">
    <property type="entry name" value="TOPRIM_recR"/>
    <property type="match status" value="1"/>
</dbReference>
<evidence type="ECO:0000256" key="2">
    <source>
        <dbReference type="ARBA" id="ARBA00022763"/>
    </source>
</evidence>
<dbReference type="InterPro" id="IPR023627">
    <property type="entry name" value="Rcmb_RecR"/>
</dbReference>
<keyword evidence="3 7" id="KW-0863">Zinc-finger</keyword>
<evidence type="ECO:0000313" key="9">
    <source>
        <dbReference type="EMBL" id="EMB36138.1"/>
    </source>
</evidence>
<dbReference type="HOGENOM" id="CLU_060739_1_0_12"/>
<dbReference type="GO" id="GO:0003677">
    <property type="term" value="F:DNA binding"/>
    <property type="evidence" value="ECO:0007669"/>
    <property type="project" value="UniProtKB-UniRule"/>
</dbReference>
<evidence type="ECO:0000256" key="7">
    <source>
        <dbReference type="HAMAP-Rule" id="MF_00017"/>
    </source>
</evidence>
<keyword evidence="5 7" id="KW-0233">DNA recombination</keyword>
<keyword evidence="4 7" id="KW-0862">Zinc</keyword>
<evidence type="ECO:0000256" key="4">
    <source>
        <dbReference type="ARBA" id="ARBA00022833"/>
    </source>
</evidence>
<dbReference type="Proteomes" id="UP000011705">
    <property type="component" value="Chromosome"/>
</dbReference>
<evidence type="ECO:0000256" key="3">
    <source>
        <dbReference type="ARBA" id="ARBA00022771"/>
    </source>
</evidence>
<dbReference type="PROSITE" id="PS50880">
    <property type="entry name" value="TOPRIM"/>
    <property type="match status" value="1"/>
</dbReference>
<comment type="similarity">
    <text evidence="7">Belongs to the RecR family.</text>
</comment>
<dbReference type="GO" id="GO:0006310">
    <property type="term" value="P:DNA recombination"/>
    <property type="evidence" value="ECO:0007669"/>
    <property type="project" value="UniProtKB-UniRule"/>
</dbReference>